<sequence>MSGEKATSPNVIIFGETGSGKSSVINMLSESMVAPISSGATGCTFRHVRYPVLINGETYNLYDTSGLDEGEQGKVAKQDAIAQLYQLIVDLEDGVSLLVFCMRGPRIKEAAHKNWRLFHEVFCKKTVPIVIVVTGLEQEDPMDGWWRANKAAFHKYQMIPSGNACITATRGKQTRSGRYVFEDEFEESRLKVAKLIEDSALAVPWKVNRIQWFSDITICLMKFRIGEAPEIKEMAKRCNIAEDEAKELAERLNGV</sequence>
<dbReference type="EMBL" id="MU267835">
    <property type="protein sequence ID" value="KAH7908246.1"/>
    <property type="molecule type" value="Genomic_DNA"/>
</dbReference>
<dbReference type="Proteomes" id="UP000790377">
    <property type="component" value="Unassembled WGS sequence"/>
</dbReference>
<reference evidence="1" key="1">
    <citation type="journal article" date="2021" name="New Phytol.">
        <title>Evolutionary innovations through gain and loss of genes in the ectomycorrhizal Boletales.</title>
        <authorList>
            <person name="Wu G."/>
            <person name="Miyauchi S."/>
            <person name="Morin E."/>
            <person name="Kuo A."/>
            <person name="Drula E."/>
            <person name="Varga T."/>
            <person name="Kohler A."/>
            <person name="Feng B."/>
            <person name="Cao Y."/>
            <person name="Lipzen A."/>
            <person name="Daum C."/>
            <person name="Hundley H."/>
            <person name="Pangilinan J."/>
            <person name="Johnson J."/>
            <person name="Barry K."/>
            <person name="LaButti K."/>
            <person name="Ng V."/>
            <person name="Ahrendt S."/>
            <person name="Min B."/>
            <person name="Choi I.G."/>
            <person name="Park H."/>
            <person name="Plett J.M."/>
            <person name="Magnuson J."/>
            <person name="Spatafora J.W."/>
            <person name="Nagy L.G."/>
            <person name="Henrissat B."/>
            <person name="Grigoriev I.V."/>
            <person name="Yang Z.L."/>
            <person name="Xu J."/>
            <person name="Martin F.M."/>
        </authorList>
    </citation>
    <scope>NUCLEOTIDE SEQUENCE</scope>
    <source>
        <strain evidence="1">ATCC 28755</strain>
    </source>
</reference>
<proteinExistence type="predicted"/>
<protein>
    <submittedName>
        <fullName evidence="1">Uncharacterized protein</fullName>
    </submittedName>
</protein>
<name>A0ACB8A4W7_9AGAM</name>
<gene>
    <name evidence="1" type="ORF">BJ138DRAFT_1158135</name>
</gene>
<evidence type="ECO:0000313" key="1">
    <source>
        <dbReference type="EMBL" id="KAH7908246.1"/>
    </source>
</evidence>
<accession>A0ACB8A4W7</accession>
<keyword evidence="2" id="KW-1185">Reference proteome</keyword>
<evidence type="ECO:0000313" key="2">
    <source>
        <dbReference type="Proteomes" id="UP000790377"/>
    </source>
</evidence>
<comment type="caution">
    <text evidence="1">The sequence shown here is derived from an EMBL/GenBank/DDBJ whole genome shotgun (WGS) entry which is preliminary data.</text>
</comment>
<organism evidence="1 2">
    <name type="scientific">Hygrophoropsis aurantiaca</name>
    <dbReference type="NCBI Taxonomy" id="72124"/>
    <lineage>
        <taxon>Eukaryota</taxon>
        <taxon>Fungi</taxon>
        <taxon>Dikarya</taxon>
        <taxon>Basidiomycota</taxon>
        <taxon>Agaricomycotina</taxon>
        <taxon>Agaricomycetes</taxon>
        <taxon>Agaricomycetidae</taxon>
        <taxon>Boletales</taxon>
        <taxon>Coniophorineae</taxon>
        <taxon>Hygrophoropsidaceae</taxon>
        <taxon>Hygrophoropsis</taxon>
    </lineage>
</organism>